<dbReference type="InterPro" id="IPR000462">
    <property type="entry name" value="CDP-OH_P_trans"/>
</dbReference>
<dbReference type="Pfam" id="PF01066">
    <property type="entry name" value="CDP-OH_P_transf"/>
    <property type="match status" value="1"/>
</dbReference>
<reference evidence="4" key="2">
    <citation type="journal article" date="2020" name="Microorganisms">
        <title>Osmotic Adaptation and Compatible Solute Biosynthesis of Phototrophic Bacteria as Revealed from Genome Analyses.</title>
        <authorList>
            <person name="Imhoff J.F."/>
            <person name="Rahn T."/>
            <person name="Kunzel S."/>
            <person name="Keller A."/>
            <person name="Neulinger S.C."/>
        </authorList>
    </citation>
    <scope>NUCLEOTIDE SEQUENCE</scope>
    <source>
        <strain evidence="4">DSM 9154</strain>
    </source>
</reference>
<keyword evidence="3" id="KW-1133">Transmembrane helix</keyword>
<proteinExistence type="inferred from homology"/>
<evidence type="ECO:0000313" key="4">
    <source>
        <dbReference type="EMBL" id="MBK1699225.1"/>
    </source>
</evidence>
<sequence>MSGSKAGFSLVTHTTEPNNSAVTVYVVRSEEPVKVWGLEPEQRIHRQFKGLSVADVSWAARGSYPRTKRVLLLRGDVVYDTPLLSALLNQPGTRLERPTDNGTVRLAVHVPARQTEQARAWLTGEGLPPDGTTPCAPEHAGDAYRGKLRKREPPYCLQVDRATQRAVERRVYMAAYKGITDAVTKHVWPVPAMWATRGCVRLGVTPNAVTLLSAVLVLAALWAFATSAYGWGLLAAWLMTFLDTVDGKLARVTLSSSKFGNLFDHGIDLVHPPLWYAAWAYGLVETGHALPQPWLDWTVAAIFVGYVLGRLPEGYFTRRFGFELFVWTRFDSGFRQITARRNPCLVLLTLAWLAGRPDLGILATTAWILASAVIHLLRTVQAERANTRGQPVASWLKAPV</sequence>
<accession>A0A934QN52</accession>
<name>A0A934QN52_9PROT</name>
<protein>
    <recommendedName>
        <fullName evidence="6">Phosphatidylglycerophosphate synthase</fullName>
    </recommendedName>
</protein>
<evidence type="ECO:0008006" key="6">
    <source>
        <dbReference type="Google" id="ProtNLM"/>
    </source>
</evidence>
<dbReference type="InterPro" id="IPR043130">
    <property type="entry name" value="CDP-OH_PTrfase_TM_dom"/>
</dbReference>
<dbReference type="InterPro" id="IPR048254">
    <property type="entry name" value="CDP_ALCOHOL_P_TRANSF_CS"/>
</dbReference>
<reference evidence="4" key="1">
    <citation type="submission" date="2017-08" db="EMBL/GenBank/DDBJ databases">
        <authorList>
            <person name="Imhoff J.F."/>
            <person name="Rahn T."/>
            <person name="Kuenzel S."/>
            <person name="Neulinger S.C."/>
        </authorList>
    </citation>
    <scope>NUCLEOTIDE SEQUENCE</scope>
    <source>
        <strain evidence="4">DSM 9154</strain>
    </source>
</reference>
<comment type="similarity">
    <text evidence="2">Belongs to the CDP-alcohol phosphatidyltransferase class-I family.</text>
</comment>
<gene>
    <name evidence="4" type="ORF">CKO21_18420</name>
</gene>
<dbReference type="GO" id="GO:0016020">
    <property type="term" value="C:membrane"/>
    <property type="evidence" value="ECO:0007669"/>
    <property type="project" value="InterPro"/>
</dbReference>
<dbReference type="Proteomes" id="UP000778970">
    <property type="component" value="Unassembled WGS sequence"/>
</dbReference>
<evidence type="ECO:0000256" key="3">
    <source>
        <dbReference type="SAM" id="Phobius"/>
    </source>
</evidence>
<comment type="caution">
    <text evidence="4">The sequence shown here is derived from an EMBL/GenBank/DDBJ whole genome shotgun (WGS) entry which is preliminary data.</text>
</comment>
<dbReference type="GO" id="GO:0008654">
    <property type="term" value="P:phospholipid biosynthetic process"/>
    <property type="evidence" value="ECO:0007669"/>
    <property type="project" value="InterPro"/>
</dbReference>
<dbReference type="GO" id="GO:0016780">
    <property type="term" value="F:phosphotransferase activity, for other substituted phosphate groups"/>
    <property type="evidence" value="ECO:0007669"/>
    <property type="project" value="InterPro"/>
</dbReference>
<keyword evidence="5" id="KW-1185">Reference proteome</keyword>
<dbReference type="Gene3D" id="1.20.120.1760">
    <property type="match status" value="1"/>
</dbReference>
<evidence type="ECO:0000313" key="5">
    <source>
        <dbReference type="Proteomes" id="UP000778970"/>
    </source>
</evidence>
<organism evidence="4 5">
    <name type="scientific">Rhodovibrio salinarum</name>
    <dbReference type="NCBI Taxonomy" id="1087"/>
    <lineage>
        <taxon>Bacteria</taxon>
        <taxon>Pseudomonadati</taxon>
        <taxon>Pseudomonadota</taxon>
        <taxon>Alphaproteobacteria</taxon>
        <taxon>Rhodospirillales</taxon>
        <taxon>Rhodovibrionaceae</taxon>
        <taxon>Rhodovibrio</taxon>
    </lineage>
</organism>
<keyword evidence="3" id="KW-0472">Membrane</keyword>
<evidence type="ECO:0000256" key="2">
    <source>
        <dbReference type="RuleBase" id="RU003750"/>
    </source>
</evidence>
<dbReference type="AlphaFoldDB" id="A0A934QN52"/>
<keyword evidence="3" id="KW-0812">Transmembrane</keyword>
<dbReference type="PROSITE" id="PS00379">
    <property type="entry name" value="CDP_ALCOHOL_P_TRANSF"/>
    <property type="match status" value="1"/>
</dbReference>
<keyword evidence="1 2" id="KW-0808">Transferase</keyword>
<feature type="transmembrane region" description="Helical" evidence="3">
    <location>
        <begin position="211"/>
        <end position="239"/>
    </location>
</feature>
<evidence type="ECO:0000256" key="1">
    <source>
        <dbReference type="ARBA" id="ARBA00022679"/>
    </source>
</evidence>
<dbReference type="EMBL" id="NRRE01000035">
    <property type="protein sequence ID" value="MBK1699225.1"/>
    <property type="molecule type" value="Genomic_DNA"/>
</dbReference>